<dbReference type="InterPro" id="IPR028082">
    <property type="entry name" value="Peripla_BP_I"/>
</dbReference>
<dbReference type="AlphaFoldDB" id="A0AAU9XN28"/>
<evidence type="ECO:0000313" key="16">
    <source>
        <dbReference type="EMBL" id="CAH3153531.1"/>
    </source>
</evidence>
<evidence type="ECO:0000256" key="14">
    <source>
        <dbReference type="SAM" id="SignalP"/>
    </source>
</evidence>
<feature type="transmembrane region" description="Helical" evidence="13">
    <location>
        <begin position="528"/>
        <end position="545"/>
    </location>
</feature>
<dbReference type="PROSITE" id="PS50259">
    <property type="entry name" value="G_PROTEIN_RECEP_F3_4"/>
    <property type="match status" value="1"/>
</dbReference>
<name>A0AAU9XN28_9CNID</name>
<dbReference type="PRINTS" id="PR01177">
    <property type="entry name" value="GABAB1RECPTR"/>
</dbReference>
<feature type="region of interest" description="Disordered" evidence="12">
    <location>
        <begin position="722"/>
        <end position="767"/>
    </location>
</feature>
<comment type="caution">
    <text evidence="16">The sequence shown here is derived from an EMBL/GenBank/DDBJ whole genome shotgun (WGS) entry which is preliminary data.</text>
</comment>
<dbReference type="Proteomes" id="UP001159428">
    <property type="component" value="Unassembled WGS sequence"/>
</dbReference>
<dbReference type="GO" id="GO:0004965">
    <property type="term" value="F:G protein-coupled GABA receptor activity"/>
    <property type="evidence" value="ECO:0007669"/>
    <property type="project" value="InterPro"/>
</dbReference>
<evidence type="ECO:0000256" key="1">
    <source>
        <dbReference type="ARBA" id="ARBA00004651"/>
    </source>
</evidence>
<dbReference type="Pfam" id="PF01094">
    <property type="entry name" value="ANF_receptor"/>
    <property type="match status" value="1"/>
</dbReference>
<feature type="transmembrane region" description="Helical" evidence="13">
    <location>
        <begin position="625"/>
        <end position="645"/>
    </location>
</feature>
<keyword evidence="5 13" id="KW-1133">Transmembrane helix</keyword>
<dbReference type="CDD" id="cd06366">
    <property type="entry name" value="PBP1_GABAb_receptor"/>
    <property type="match status" value="1"/>
</dbReference>
<feature type="transmembrane region" description="Helical" evidence="13">
    <location>
        <begin position="665"/>
        <end position="683"/>
    </location>
</feature>
<keyword evidence="7 13" id="KW-0472">Membrane</keyword>
<feature type="compositionally biased region" description="Low complexity" evidence="12">
    <location>
        <begin position="725"/>
        <end position="736"/>
    </location>
</feature>
<evidence type="ECO:0000256" key="10">
    <source>
        <dbReference type="ARBA" id="ARBA00023224"/>
    </source>
</evidence>
<feature type="compositionally biased region" description="Polar residues" evidence="12">
    <location>
        <begin position="737"/>
        <end position="749"/>
    </location>
</feature>
<organism evidence="16 17">
    <name type="scientific">Pocillopora meandrina</name>
    <dbReference type="NCBI Taxonomy" id="46732"/>
    <lineage>
        <taxon>Eukaryota</taxon>
        <taxon>Metazoa</taxon>
        <taxon>Cnidaria</taxon>
        <taxon>Anthozoa</taxon>
        <taxon>Hexacorallia</taxon>
        <taxon>Scleractinia</taxon>
        <taxon>Astrocoeniina</taxon>
        <taxon>Pocilloporidae</taxon>
        <taxon>Pocillopora</taxon>
    </lineage>
</organism>
<reference evidence="16 17" key="1">
    <citation type="submission" date="2022-05" db="EMBL/GenBank/DDBJ databases">
        <authorList>
            <consortium name="Genoscope - CEA"/>
            <person name="William W."/>
        </authorList>
    </citation>
    <scope>NUCLEOTIDE SEQUENCE [LARGE SCALE GENOMIC DNA]</scope>
</reference>
<keyword evidence="8" id="KW-0675">Receptor</keyword>
<evidence type="ECO:0000259" key="15">
    <source>
        <dbReference type="PROSITE" id="PS50259"/>
    </source>
</evidence>
<feature type="chain" id="PRO_5043919796" description="Gamma-aminobutyric acid type B receptor subunit 2" evidence="14">
    <location>
        <begin position="21"/>
        <end position="767"/>
    </location>
</feature>
<evidence type="ECO:0000256" key="4">
    <source>
        <dbReference type="ARBA" id="ARBA00022729"/>
    </source>
</evidence>
<evidence type="ECO:0000256" key="11">
    <source>
        <dbReference type="ARBA" id="ARBA00073785"/>
    </source>
</evidence>
<keyword evidence="4 14" id="KW-0732">Signal</keyword>
<keyword evidence="10" id="KW-0807">Transducer</keyword>
<feature type="compositionally biased region" description="Basic and acidic residues" evidence="12">
    <location>
        <begin position="750"/>
        <end position="759"/>
    </location>
</feature>
<dbReference type="GO" id="GO:0038039">
    <property type="term" value="C:G protein-coupled receptor heterodimeric complex"/>
    <property type="evidence" value="ECO:0007669"/>
    <property type="project" value="TreeGrafter"/>
</dbReference>
<dbReference type="InterPro" id="IPR001828">
    <property type="entry name" value="ANF_lig-bd_rcpt"/>
</dbReference>
<dbReference type="FunFam" id="3.40.50.2300:FF:000063">
    <property type="entry name" value="Gamma-aminobutyric acid type B receptor subunit"/>
    <property type="match status" value="1"/>
</dbReference>
<evidence type="ECO:0000256" key="6">
    <source>
        <dbReference type="ARBA" id="ARBA00023040"/>
    </source>
</evidence>
<evidence type="ECO:0000256" key="5">
    <source>
        <dbReference type="ARBA" id="ARBA00022989"/>
    </source>
</evidence>
<keyword evidence="2" id="KW-1003">Cell membrane</keyword>
<dbReference type="PRINTS" id="PR01176">
    <property type="entry name" value="GABABRECEPTR"/>
</dbReference>
<keyword evidence="6" id="KW-0297">G-protein coupled receptor</keyword>
<evidence type="ECO:0000256" key="12">
    <source>
        <dbReference type="SAM" id="MobiDB-lite"/>
    </source>
</evidence>
<comment type="subcellular location">
    <subcellularLocation>
        <location evidence="1">Cell membrane</location>
        <topology evidence="1">Multi-pass membrane protein</topology>
    </subcellularLocation>
</comment>
<evidence type="ECO:0000256" key="2">
    <source>
        <dbReference type="ARBA" id="ARBA00022475"/>
    </source>
</evidence>
<feature type="signal peptide" evidence="14">
    <location>
        <begin position="1"/>
        <end position="20"/>
    </location>
</feature>
<feature type="transmembrane region" description="Helical" evidence="13">
    <location>
        <begin position="494"/>
        <end position="516"/>
    </location>
</feature>
<feature type="transmembrane region" description="Helical" evidence="13">
    <location>
        <begin position="453"/>
        <end position="474"/>
    </location>
</feature>
<dbReference type="InterPro" id="IPR002455">
    <property type="entry name" value="GPCR3_GABA-B"/>
</dbReference>
<feature type="transmembrane region" description="Helical" evidence="13">
    <location>
        <begin position="689"/>
        <end position="711"/>
    </location>
</feature>
<dbReference type="PANTHER" id="PTHR10519">
    <property type="entry name" value="GABA-B RECEPTOR"/>
    <property type="match status" value="1"/>
</dbReference>
<dbReference type="Gene3D" id="3.40.50.2300">
    <property type="match status" value="2"/>
</dbReference>
<feature type="transmembrane region" description="Helical" evidence="13">
    <location>
        <begin position="566"/>
        <end position="589"/>
    </location>
</feature>
<dbReference type="InterPro" id="IPR017978">
    <property type="entry name" value="GPCR_3_C"/>
</dbReference>
<dbReference type="EMBL" id="CALNXJ010000053">
    <property type="protein sequence ID" value="CAH3153531.1"/>
    <property type="molecule type" value="Genomic_DNA"/>
</dbReference>
<evidence type="ECO:0000256" key="9">
    <source>
        <dbReference type="ARBA" id="ARBA00023180"/>
    </source>
</evidence>
<dbReference type="GO" id="GO:0007214">
    <property type="term" value="P:gamma-aminobutyric acid signaling pathway"/>
    <property type="evidence" value="ECO:0007669"/>
    <property type="project" value="TreeGrafter"/>
</dbReference>
<sequence length="767" mass="86867">MSLKFLAALIPLICFTHASSEKIPLVIGGVFDIDTKPGDENSASMIPIVRMAIKHVNACPKTLVNYELQMEVKDVKCQDSDAIHAFTEFIREEKKKIMILGPGCSKSAEPFAKATPFYNLVQVAMAGANPALSCAKIFPTFMRTIPPEHFQNQGRVAIVKHFKWRRVAILRENMDTYQGLSNDLVKRLKKAGIQLASYQTFTGNAELQIENIQKNDLRIIFGMFSEKAARKVICTAFQKGFYGPKVVWILMAGGYREQWWGYNDVNCTKEELCKALGNYLSTEALMIGKDNQDTIARKTIEELRAEYKAELSKTPYKEPSRHAAFAYDAVWTIALTLHRSISALQQQNETRNMSLEDFDYNNTAMRKTFMKVAKGVSFQGMSYPVYYSRNSSQISANNIDQRQRGEMKRIGTYDMKRKVIVVDKSQTAQWEDKKVPACSIKKILEPRYLPKSMVFTMDGLCVLGILFAAGLFFFNFKYRNVRYIRMSSPNMNNIIILGCVLIYISGILFGIDAEIVSKKTHEKVCQTSAWTASFGFTMAFGALFSKTWRVHRIFMNKLKKTVIQDYQLIIVVILLLMIDACVLSTWQILDPIYTTSKTFPRRIDQDGDIAIYPYQTFCTSKHENLWTGLLYGYKGFLLLFCTYLAWETRKVHMPALNDSKQIGFAVYNVFIPCVIIIPILNLLGSHSDAVYLLSTLLCLFCTTITQCLIFVPKIFAMKRTNGDPSSYEKGSLSSGSTVDSKICPSSSAKSLDHNYKAEKTTFPPHAG</sequence>
<dbReference type="Pfam" id="PF00003">
    <property type="entry name" value="7tm_3"/>
    <property type="match status" value="1"/>
</dbReference>
<feature type="domain" description="G-protein coupled receptors family 3 profile" evidence="15">
    <location>
        <begin position="460"/>
        <end position="717"/>
    </location>
</feature>
<accession>A0AAU9XN28</accession>
<protein>
    <recommendedName>
        <fullName evidence="11">Gamma-aminobutyric acid type B receptor subunit 2</fullName>
    </recommendedName>
</protein>
<keyword evidence="3 13" id="KW-0812">Transmembrane</keyword>
<evidence type="ECO:0000256" key="13">
    <source>
        <dbReference type="SAM" id="Phobius"/>
    </source>
</evidence>
<proteinExistence type="predicted"/>
<keyword evidence="9" id="KW-0325">Glycoprotein</keyword>
<evidence type="ECO:0000256" key="3">
    <source>
        <dbReference type="ARBA" id="ARBA00022692"/>
    </source>
</evidence>
<keyword evidence="17" id="KW-1185">Reference proteome</keyword>
<evidence type="ECO:0000256" key="7">
    <source>
        <dbReference type="ARBA" id="ARBA00023136"/>
    </source>
</evidence>
<dbReference type="PANTHER" id="PTHR10519:SF20">
    <property type="entry name" value="G-PROTEIN COUPLED RECEPTOR 156-RELATED"/>
    <property type="match status" value="1"/>
</dbReference>
<gene>
    <name evidence="16" type="ORF">PMEA_00027161</name>
</gene>
<dbReference type="SUPFAM" id="SSF53822">
    <property type="entry name" value="Periplasmic binding protein-like I"/>
    <property type="match status" value="1"/>
</dbReference>
<evidence type="ECO:0000313" key="17">
    <source>
        <dbReference type="Proteomes" id="UP001159428"/>
    </source>
</evidence>
<evidence type="ECO:0000256" key="8">
    <source>
        <dbReference type="ARBA" id="ARBA00023170"/>
    </source>
</evidence>